<dbReference type="AlphaFoldDB" id="A0AAD6SNR0"/>
<feature type="region of interest" description="Disordered" evidence="1">
    <location>
        <begin position="214"/>
        <end position="233"/>
    </location>
</feature>
<protein>
    <submittedName>
        <fullName evidence="2">Uncharacterized protein</fullName>
    </submittedName>
</protein>
<reference evidence="2" key="1">
    <citation type="submission" date="2023-03" db="EMBL/GenBank/DDBJ databases">
        <title>Massive genome expansion in bonnet fungi (Mycena s.s.) driven by repeated elements and novel gene families across ecological guilds.</title>
        <authorList>
            <consortium name="Lawrence Berkeley National Laboratory"/>
            <person name="Harder C.B."/>
            <person name="Miyauchi S."/>
            <person name="Viragh M."/>
            <person name="Kuo A."/>
            <person name="Thoen E."/>
            <person name="Andreopoulos B."/>
            <person name="Lu D."/>
            <person name="Skrede I."/>
            <person name="Drula E."/>
            <person name="Henrissat B."/>
            <person name="Morin E."/>
            <person name="Kohler A."/>
            <person name="Barry K."/>
            <person name="LaButti K."/>
            <person name="Morin E."/>
            <person name="Salamov A."/>
            <person name="Lipzen A."/>
            <person name="Mereny Z."/>
            <person name="Hegedus B."/>
            <person name="Baldrian P."/>
            <person name="Stursova M."/>
            <person name="Weitz H."/>
            <person name="Taylor A."/>
            <person name="Grigoriev I.V."/>
            <person name="Nagy L.G."/>
            <person name="Martin F."/>
            <person name="Kauserud H."/>
        </authorList>
    </citation>
    <scope>NUCLEOTIDE SEQUENCE</scope>
    <source>
        <strain evidence="2">CBHHK200</strain>
    </source>
</reference>
<accession>A0AAD6SNR0</accession>
<dbReference type="EMBL" id="JARJCM010000105">
    <property type="protein sequence ID" value="KAJ7029052.1"/>
    <property type="molecule type" value="Genomic_DNA"/>
</dbReference>
<proteinExistence type="predicted"/>
<name>A0AAD6SNR0_9AGAR</name>
<evidence type="ECO:0000313" key="3">
    <source>
        <dbReference type="Proteomes" id="UP001218188"/>
    </source>
</evidence>
<organism evidence="2 3">
    <name type="scientific">Mycena alexandri</name>
    <dbReference type="NCBI Taxonomy" id="1745969"/>
    <lineage>
        <taxon>Eukaryota</taxon>
        <taxon>Fungi</taxon>
        <taxon>Dikarya</taxon>
        <taxon>Basidiomycota</taxon>
        <taxon>Agaricomycotina</taxon>
        <taxon>Agaricomycetes</taxon>
        <taxon>Agaricomycetidae</taxon>
        <taxon>Agaricales</taxon>
        <taxon>Marasmiineae</taxon>
        <taxon>Mycenaceae</taxon>
        <taxon>Mycena</taxon>
    </lineage>
</organism>
<feature type="compositionally biased region" description="Low complexity" evidence="1">
    <location>
        <begin position="155"/>
        <end position="169"/>
    </location>
</feature>
<evidence type="ECO:0000313" key="2">
    <source>
        <dbReference type="EMBL" id="KAJ7029052.1"/>
    </source>
</evidence>
<dbReference type="Proteomes" id="UP001218188">
    <property type="component" value="Unassembled WGS sequence"/>
</dbReference>
<sequence length="399" mass="43640">MDLASLLQEAQTLADSLDGSPQYAQAKNLVDNLDAACRASQRVCATHLTHQPSLQYSLHPDPQHLPGLPPAYFLRVCHNVRPPHVPGVVYESLVDRLAGAFLAHYFPATHQFLLQPQHTFRREAPEAALREVGEWSTTVAPSESVRADESVDTQASTAAPASPSNSLTSVASSAVTHPGKSPVLRLQTDVPPAQADISDPLDDFLFDLPAATSTPLRRRSLPPSPPPRPRVEGPFRVADVVVDTYDRLVDATPAGLRKPDLSIVFQGIPTEHNPTVVEPYPGLEPMRKMVVELPILMGESKIRSQLLAEQQLVRYADAFKRETSPAMRFLGFTLRNRGLEVAIFKFAAGGGTNLEAVHFSGGSSWVPVYEPVVHEAMCAFTAEVQSKWDQHGLCWAYEV</sequence>
<feature type="region of interest" description="Disordered" evidence="1">
    <location>
        <begin position="139"/>
        <end position="186"/>
    </location>
</feature>
<comment type="caution">
    <text evidence="2">The sequence shown here is derived from an EMBL/GenBank/DDBJ whole genome shotgun (WGS) entry which is preliminary data.</text>
</comment>
<gene>
    <name evidence="2" type="ORF">C8F04DRAFT_1117403</name>
</gene>
<evidence type="ECO:0000256" key="1">
    <source>
        <dbReference type="SAM" id="MobiDB-lite"/>
    </source>
</evidence>
<keyword evidence="3" id="KW-1185">Reference proteome</keyword>